<organism evidence="1 2">
    <name type="scientific">Mesorhizobium prunaredense</name>
    <dbReference type="NCBI Taxonomy" id="1631249"/>
    <lineage>
        <taxon>Bacteria</taxon>
        <taxon>Pseudomonadati</taxon>
        <taxon>Pseudomonadota</taxon>
        <taxon>Alphaproteobacteria</taxon>
        <taxon>Hyphomicrobiales</taxon>
        <taxon>Phyllobacteriaceae</taxon>
        <taxon>Mesorhizobium</taxon>
    </lineage>
</organism>
<sequence>MMAIWYRDKPEWREQWLDRLHREAEKQRVSPSKVVFPESGGGG</sequence>
<dbReference type="EMBL" id="FTPD01000051">
    <property type="protein sequence ID" value="SIT58675.1"/>
    <property type="molecule type" value="Genomic_DNA"/>
</dbReference>
<dbReference type="Proteomes" id="UP000188388">
    <property type="component" value="Unassembled WGS sequence"/>
</dbReference>
<accession>A0A1R3VHC5</accession>
<evidence type="ECO:0000313" key="1">
    <source>
        <dbReference type="EMBL" id="SIT58675.1"/>
    </source>
</evidence>
<name>A0A1R3VHC5_9HYPH</name>
<protein>
    <submittedName>
        <fullName evidence="1">Uncharacterized protein</fullName>
    </submittedName>
</protein>
<evidence type="ECO:0000313" key="2">
    <source>
        <dbReference type="Proteomes" id="UP000188388"/>
    </source>
</evidence>
<dbReference type="AlphaFoldDB" id="A0A1R3VHC5"/>
<dbReference type="STRING" id="1631249.BQ8794_550018"/>
<proteinExistence type="predicted"/>
<reference evidence="2" key="1">
    <citation type="submission" date="2017-01" db="EMBL/GenBank/DDBJ databases">
        <authorList>
            <person name="Brunel B."/>
        </authorList>
    </citation>
    <scope>NUCLEOTIDE SEQUENCE [LARGE SCALE GENOMIC DNA]</scope>
</reference>
<gene>
    <name evidence="1" type="ORF">BQ8794_550018</name>
</gene>
<keyword evidence="2" id="KW-1185">Reference proteome</keyword>